<dbReference type="Gene3D" id="2.60.120.380">
    <property type="match status" value="1"/>
</dbReference>
<dbReference type="InterPro" id="IPR022684">
    <property type="entry name" value="Calpain_cysteine_protease"/>
</dbReference>
<name>A0AAD5QFC2_PARTN</name>
<dbReference type="Gene3D" id="3.90.70.10">
    <property type="entry name" value="Cysteine proteinases"/>
    <property type="match status" value="1"/>
</dbReference>
<evidence type="ECO:0000313" key="8">
    <source>
        <dbReference type="EMBL" id="KAJ1349978.1"/>
    </source>
</evidence>
<evidence type="ECO:0000313" key="9">
    <source>
        <dbReference type="Proteomes" id="UP001196413"/>
    </source>
</evidence>
<evidence type="ECO:0000256" key="3">
    <source>
        <dbReference type="ARBA" id="ARBA00022801"/>
    </source>
</evidence>
<dbReference type="AlphaFoldDB" id="A0AAD5QFC2"/>
<evidence type="ECO:0000256" key="2">
    <source>
        <dbReference type="ARBA" id="ARBA00022670"/>
    </source>
</evidence>
<dbReference type="Pfam" id="PF00648">
    <property type="entry name" value="Peptidase_C2"/>
    <property type="match status" value="1"/>
</dbReference>
<dbReference type="InterPro" id="IPR022683">
    <property type="entry name" value="Calpain_III"/>
</dbReference>
<dbReference type="GO" id="GO:0004198">
    <property type="term" value="F:calcium-dependent cysteine-type endopeptidase activity"/>
    <property type="evidence" value="ECO:0007669"/>
    <property type="project" value="InterPro"/>
</dbReference>
<dbReference type="GO" id="GO:0006508">
    <property type="term" value="P:proteolysis"/>
    <property type="evidence" value="ECO:0007669"/>
    <property type="project" value="UniProtKB-KW"/>
</dbReference>
<evidence type="ECO:0000256" key="1">
    <source>
        <dbReference type="ARBA" id="ARBA00007623"/>
    </source>
</evidence>
<dbReference type="SMART" id="SM00720">
    <property type="entry name" value="calpain_III"/>
    <property type="match status" value="1"/>
</dbReference>
<dbReference type="FunFam" id="2.60.120.380:FF:000002">
    <property type="entry name" value="calpain-3 isoform X1"/>
    <property type="match status" value="1"/>
</dbReference>
<dbReference type="PROSITE" id="PS50203">
    <property type="entry name" value="CALPAIN_CAT"/>
    <property type="match status" value="1"/>
</dbReference>
<feature type="domain" description="Calpain catalytic" evidence="7">
    <location>
        <begin position="1"/>
        <end position="160"/>
    </location>
</feature>
<dbReference type="InterPro" id="IPR001300">
    <property type="entry name" value="Peptidase_C2_calpain_cat"/>
</dbReference>
<comment type="caution">
    <text evidence="6">Lacks conserved residue(s) required for the propagation of feature annotation.</text>
</comment>
<evidence type="ECO:0000256" key="5">
    <source>
        <dbReference type="PIRSR" id="PIRSR622684-1"/>
    </source>
</evidence>
<dbReference type="PANTHER" id="PTHR10183">
    <property type="entry name" value="CALPAIN"/>
    <property type="match status" value="1"/>
</dbReference>
<dbReference type="SMART" id="SM00230">
    <property type="entry name" value="CysPc"/>
    <property type="match status" value="1"/>
</dbReference>
<accession>A0AAD5QFC2</accession>
<dbReference type="InterPro" id="IPR022682">
    <property type="entry name" value="Calpain_domain_III"/>
</dbReference>
<keyword evidence="4" id="KW-0788">Thiol protease</keyword>
<keyword evidence="3" id="KW-0378">Hydrolase</keyword>
<organism evidence="8 9">
    <name type="scientific">Parelaphostrongylus tenuis</name>
    <name type="common">Meningeal worm</name>
    <dbReference type="NCBI Taxonomy" id="148309"/>
    <lineage>
        <taxon>Eukaryota</taxon>
        <taxon>Metazoa</taxon>
        <taxon>Ecdysozoa</taxon>
        <taxon>Nematoda</taxon>
        <taxon>Chromadorea</taxon>
        <taxon>Rhabditida</taxon>
        <taxon>Rhabditina</taxon>
        <taxon>Rhabditomorpha</taxon>
        <taxon>Strongyloidea</taxon>
        <taxon>Metastrongylidae</taxon>
        <taxon>Parelaphostrongylus</taxon>
    </lineage>
</organism>
<dbReference type="InterPro" id="IPR038765">
    <property type="entry name" value="Papain-like_cys_pep_sf"/>
</dbReference>
<gene>
    <name evidence="8" type="primary">CLP1_2</name>
    <name evidence="8" type="ORF">KIN20_005666</name>
</gene>
<dbReference type="PRINTS" id="PR00704">
    <property type="entry name" value="CALPAIN"/>
</dbReference>
<comment type="similarity">
    <text evidence="1">Belongs to the peptidase C2 family.</text>
</comment>
<comment type="caution">
    <text evidence="8">The sequence shown here is derived from an EMBL/GenBank/DDBJ whole genome shotgun (WGS) entry which is preliminary data.</text>
</comment>
<dbReference type="InterPro" id="IPR033883">
    <property type="entry name" value="C2_III"/>
</dbReference>
<dbReference type="EMBL" id="JAHQIW010000783">
    <property type="protein sequence ID" value="KAJ1349978.1"/>
    <property type="molecule type" value="Genomic_DNA"/>
</dbReference>
<dbReference type="SUPFAM" id="SSF54001">
    <property type="entry name" value="Cysteine proteinases"/>
    <property type="match status" value="1"/>
</dbReference>
<evidence type="ECO:0000259" key="7">
    <source>
        <dbReference type="PROSITE" id="PS50203"/>
    </source>
</evidence>
<dbReference type="Pfam" id="PF01067">
    <property type="entry name" value="Calpain_III"/>
    <property type="match status" value="1"/>
</dbReference>
<evidence type="ECO:0000256" key="4">
    <source>
        <dbReference type="ARBA" id="ARBA00022807"/>
    </source>
</evidence>
<reference evidence="8" key="1">
    <citation type="submission" date="2021-06" db="EMBL/GenBank/DDBJ databases">
        <title>Parelaphostrongylus tenuis whole genome reference sequence.</title>
        <authorList>
            <person name="Garwood T.J."/>
            <person name="Larsen P.A."/>
            <person name="Fountain-Jones N.M."/>
            <person name="Garbe J.R."/>
            <person name="Macchietto M.G."/>
            <person name="Kania S.A."/>
            <person name="Gerhold R.W."/>
            <person name="Richards J.E."/>
            <person name="Wolf T.M."/>
        </authorList>
    </citation>
    <scope>NUCLEOTIDE SEQUENCE</scope>
    <source>
        <strain evidence="8">MNPRO001-30</strain>
        <tissue evidence="8">Meninges</tissue>
    </source>
</reference>
<dbReference type="Proteomes" id="UP001196413">
    <property type="component" value="Unassembled WGS sequence"/>
</dbReference>
<proteinExistence type="inferred from homology"/>
<dbReference type="GO" id="GO:0005737">
    <property type="term" value="C:cytoplasm"/>
    <property type="evidence" value="ECO:0007669"/>
    <property type="project" value="TreeGrafter"/>
</dbReference>
<dbReference type="CDD" id="cd00214">
    <property type="entry name" value="Calpain_III"/>
    <property type="match status" value="1"/>
</dbReference>
<dbReference type="PANTHER" id="PTHR10183:SF419">
    <property type="entry name" value="CALPAIN CLP-1"/>
    <property type="match status" value="1"/>
</dbReference>
<dbReference type="CDD" id="cd00044">
    <property type="entry name" value="CysPc"/>
    <property type="match status" value="1"/>
</dbReference>
<feature type="active site" evidence="5">
    <location>
        <position position="100"/>
    </location>
</feature>
<protein>
    <submittedName>
        <fullName evidence="8">Cleavage polyadenylation factor subunit clp1</fullName>
    </submittedName>
</protein>
<keyword evidence="9" id="KW-1185">Reference proteome</keyword>
<evidence type="ECO:0000256" key="6">
    <source>
        <dbReference type="PROSITE-ProRule" id="PRU00239"/>
    </source>
</evidence>
<dbReference type="InterPro" id="IPR036213">
    <property type="entry name" value="Calpain_III_sf"/>
</dbReference>
<sequence length="329" mass="37651">MHSKSNNEFWSALLEKAYAKLFGSYEALKGGTTSEALEDMTGGLTEFFDLHQPPRNLMQMMMRGFEMGSLFGCSIEADPYVWEAKLSNGLVKVCLMRIRNPWGNEQEWNGPWSDNSYEWRSVPDNVKEEMGLRFDHDGEFWMSFEDFMRNFEKMEICNLGPDVMNEVYQMTGVRAANATWATNTHDGAWIRNQTAGGCRNYINTFASNPQYRVQLTDSDPDDDDELCTVIFAVMQKYRRNLKAAGLDNVPIGFAVYDAGNIHGRLSKQFFQANKSAMRSAAFINLREMTGRFRVPPGNYVVVPSTFEPNEEAEFMLRVYTNGFIESEEL</sequence>
<dbReference type="SUPFAM" id="SSF49758">
    <property type="entry name" value="Calpain large subunit, middle domain (domain III)"/>
    <property type="match status" value="1"/>
</dbReference>
<keyword evidence="2" id="KW-0645">Protease</keyword>